<feature type="binding site" evidence="6">
    <location>
        <position position="232"/>
    </location>
    <ligand>
        <name>a divalent metal cation</name>
        <dbReference type="ChEBI" id="CHEBI:60240"/>
        <label>2</label>
        <note>catalytic</note>
    </ligand>
</feature>
<comment type="similarity">
    <text evidence="6">Belongs to the peptidase M24A family. Methionine aminopeptidase type 1 subfamily.</text>
</comment>
<comment type="caution">
    <text evidence="9">The sequence shown here is derived from an EMBL/GenBank/DDBJ whole genome shotgun (WGS) entry which is preliminary data.</text>
</comment>
<dbReference type="InterPro" id="IPR002467">
    <property type="entry name" value="Pept_M24A_MAP1"/>
</dbReference>
<organism evidence="9 10">
    <name type="scientific">Candidatus Pullichristensenella excrementigallinarum</name>
    <dbReference type="NCBI Taxonomy" id="2840907"/>
    <lineage>
        <taxon>Bacteria</taxon>
        <taxon>Bacillati</taxon>
        <taxon>Bacillota</taxon>
        <taxon>Clostridia</taxon>
        <taxon>Candidatus Pullichristensenella</taxon>
    </lineage>
</organism>
<dbReference type="SUPFAM" id="SSF55920">
    <property type="entry name" value="Creatinase/aminopeptidase"/>
    <property type="match status" value="1"/>
</dbReference>
<dbReference type="NCBIfam" id="TIGR00500">
    <property type="entry name" value="met_pdase_I"/>
    <property type="match status" value="1"/>
</dbReference>
<dbReference type="GO" id="GO:0004239">
    <property type="term" value="F:initiator methionyl aminopeptidase activity"/>
    <property type="evidence" value="ECO:0007669"/>
    <property type="project" value="UniProtKB-UniRule"/>
</dbReference>
<comment type="function">
    <text evidence="1 6">Removes the N-terminal methionine from nascent proteins. The N-terminal methionine is often cleaved when the second residue in the primary sequence is small and uncharged (Met-Ala-, Cys, Gly, Pro, Ser, Thr, or Val). Requires deformylation of the N(alpha)-formylated initiator methionine before it can be hydrolyzed.</text>
</comment>
<reference evidence="9" key="2">
    <citation type="journal article" date="2021" name="PeerJ">
        <title>Extensive microbial diversity within the chicken gut microbiome revealed by metagenomics and culture.</title>
        <authorList>
            <person name="Gilroy R."/>
            <person name="Ravi A."/>
            <person name="Getino M."/>
            <person name="Pursley I."/>
            <person name="Horton D.L."/>
            <person name="Alikhan N.F."/>
            <person name="Baker D."/>
            <person name="Gharbi K."/>
            <person name="Hall N."/>
            <person name="Watson M."/>
            <person name="Adriaenssens E.M."/>
            <person name="Foster-Nyarko E."/>
            <person name="Jarju S."/>
            <person name="Secka A."/>
            <person name="Antonio M."/>
            <person name="Oren A."/>
            <person name="Chaudhuri R.R."/>
            <person name="La Ragione R."/>
            <person name="Hildebrand F."/>
            <person name="Pallen M.J."/>
        </authorList>
    </citation>
    <scope>NUCLEOTIDE SEQUENCE</scope>
    <source>
        <strain evidence="9">ChiHcec3-11533</strain>
    </source>
</reference>
<evidence type="ECO:0000259" key="8">
    <source>
        <dbReference type="Pfam" id="PF00557"/>
    </source>
</evidence>
<sequence length="257" mass="27835">MITIKNAGQIEKMRKAGALLYEVLQGLRREICPGVTTRHLDHCAESMIRAAGGKPSFKGYNGFPFSICASVDEQVVHGFATGEKLRQGQLLSVDCGVILDGWQSDSAFSVVVGGGDAQKQKLVDATEKCFWLAADQARAGKHLGDIAYAVQSYAESLGYGVIRDLCGHGIGANMHEDPSVPNFGHPGRGVRLQAGMTLAIEPMISMGGWKVYVEDNDWTYVTRDKSPCSHYEHTVLITDSEPEVLSYPGMTVREALG</sequence>
<comment type="subunit">
    <text evidence="6">Monomer.</text>
</comment>
<dbReference type="GO" id="GO:0005829">
    <property type="term" value="C:cytosol"/>
    <property type="evidence" value="ECO:0007669"/>
    <property type="project" value="TreeGrafter"/>
</dbReference>
<dbReference type="InterPro" id="IPR000994">
    <property type="entry name" value="Pept_M24"/>
</dbReference>
<dbReference type="InterPro" id="IPR001714">
    <property type="entry name" value="Pept_M24_MAP"/>
</dbReference>
<keyword evidence="5 6" id="KW-0378">Hydrolase</keyword>
<name>A0A9D1IC18_9FIRM</name>
<feature type="domain" description="Peptidase M24" evidence="8">
    <location>
        <begin position="11"/>
        <end position="239"/>
    </location>
</feature>
<dbReference type="AlphaFoldDB" id="A0A9D1IC18"/>
<dbReference type="Proteomes" id="UP000824072">
    <property type="component" value="Unassembled WGS sequence"/>
</dbReference>
<dbReference type="InterPro" id="IPR036005">
    <property type="entry name" value="Creatinase/aminopeptidase-like"/>
</dbReference>
<feature type="binding site" evidence="6">
    <location>
        <position position="232"/>
    </location>
    <ligand>
        <name>a divalent metal cation</name>
        <dbReference type="ChEBI" id="CHEBI:60240"/>
        <label>1</label>
    </ligand>
</feature>
<feature type="binding site" evidence="6">
    <location>
        <position position="168"/>
    </location>
    <ligand>
        <name>a divalent metal cation</name>
        <dbReference type="ChEBI" id="CHEBI:60240"/>
        <label>2</label>
        <note>catalytic</note>
    </ligand>
</feature>
<dbReference type="Pfam" id="PF00557">
    <property type="entry name" value="Peptidase_M24"/>
    <property type="match status" value="1"/>
</dbReference>
<dbReference type="Gene3D" id="3.90.230.10">
    <property type="entry name" value="Creatinase/methionine aminopeptidase superfamily"/>
    <property type="match status" value="1"/>
</dbReference>
<evidence type="ECO:0000256" key="6">
    <source>
        <dbReference type="HAMAP-Rule" id="MF_01974"/>
    </source>
</evidence>
<accession>A0A9D1IC18</accession>
<dbReference type="PRINTS" id="PR00599">
    <property type="entry name" value="MAPEPTIDASE"/>
</dbReference>
<evidence type="ECO:0000313" key="10">
    <source>
        <dbReference type="Proteomes" id="UP000824072"/>
    </source>
</evidence>
<proteinExistence type="inferred from homology"/>
<dbReference type="EC" id="3.4.11.18" evidence="6 7"/>
<gene>
    <name evidence="6 9" type="primary">map</name>
    <name evidence="9" type="ORF">IAB02_08760</name>
</gene>
<dbReference type="PANTHER" id="PTHR43330:SF27">
    <property type="entry name" value="METHIONINE AMINOPEPTIDASE"/>
    <property type="match status" value="1"/>
</dbReference>
<evidence type="ECO:0000256" key="4">
    <source>
        <dbReference type="ARBA" id="ARBA00022723"/>
    </source>
</evidence>
<dbReference type="GO" id="GO:0046872">
    <property type="term" value="F:metal ion binding"/>
    <property type="evidence" value="ECO:0007669"/>
    <property type="project" value="UniProtKB-UniRule"/>
</dbReference>
<dbReference type="HAMAP" id="MF_01974">
    <property type="entry name" value="MetAP_1"/>
    <property type="match status" value="1"/>
</dbReference>
<feature type="binding site" evidence="6">
    <location>
        <position position="105"/>
    </location>
    <ligand>
        <name>a divalent metal cation</name>
        <dbReference type="ChEBI" id="CHEBI:60240"/>
        <label>2</label>
        <note>catalytic</note>
    </ligand>
</feature>
<feature type="binding site" evidence="6">
    <location>
        <position position="201"/>
    </location>
    <ligand>
        <name>a divalent metal cation</name>
        <dbReference type="ChEBI" id="CHEBI:60240"/>
        <label>2</label>
        <note>catalytic</note>
    </ligand>
</feature>
<reference evidence="9" key="1">
    <citation type="submission" date="2020-10" db="EMBL/GenBank/DDBJ databases">
        <authorList>
            <person name="Gilroy R."/>
        </authorList>
    </citation>
    <scope>NUCLEOTIDE SEQUENCE</scope>
    <source>
        <strain evidence="9">ChiHcec3-11533</strain>
    </source>
</reference>
<dbReference type="GO" id="GO:0070006">
    <property type="term" value="F:metalloaminopeptidase activity"/>
    <property type="evidence" value="ECO:0007669"/>
    <property type="project" value="UniProtKB-UniRule"/>
</dbReference>
<keyword evidence="2 6" id="KW-0031">Aminopeptidase</keyword>
<dbReference type="EMBL" id="DVMU01000191">
    <property type="protein sequence ID" value="HIU34640.1"/>
    <property type="molecule type" value="Genomic_DNA"/>
</dbReference>
<evidence type="ECO:0000256" key="7">
    <source>
        <dbReference type="RuleBase" id="RU003653"/>
    </source>
</evidence>
<evidence type="ECO:0000256" key="3">
    <source>
        <dbReference type="ARBA" id="ARBA00022670"/>
    </source>
</evidence>
<feature type="binding site" evidence="6">
    <location>
        <position position="105"/>
    </location>
    <ligand>
        <name>a divalent metal cation</name>
        <dbReference type="ChEBI" id="CHEBI:60240"/>
        <label>1</label>
    </ligand>
</feature>
<keyword evidence="4 6" id="KW-0479">Metal-binding</keyword>
<feature type="binding site" evidence="6">
    <location>
        <position position="77"/>
    </location>
    <ligand>
        <name>substrate</name>
    </ligand>
</feature>
<evidence type="ECO:0000256" key="1">
    <source>
        <dbReference type="ARBA" id="ARBA00002521"/>
    </source>
</evidence>
<protein>
    <recommendedName>
        <fullName evidence="6 7">Methionine aminopeptidase</fullName>
        <shortName evidence="6">MAP</shortName>
        <shortName evidence="6">MetAP</shortName>
        <ecNumber evidence="6 7">3.4.11.18</ecNumber>
    </recommendedName>
    <alternativeName>
        <fullName evidence="6">Peptidase M</fullName>
    </alternativeName>
</protein>
<evidence type="ECO:0000313" key="9">
    <source>
        <dbReference type="EMBL" id="HIU34640.1"/>
    </source>
</evidence>
<dbReference type="GO" id="GO:0006508">
    <property type="term" value="P:proteolysis"/>
    <property type="evidence" value="ECO:0007669"/>
    <property type="project" value="UniProtKB-KW"/>
</dbReference>
<keyword evidence="3 6" id="KW-0645">Protease</keyword>
<evidence type="ECO:0000256" key="5">
    <source>
        <dbReference type="ARBA" id="ARBA00022801"/>
    </source>
</evidence>
<feature type="binding site" evidence="6">
    <location>
        <position position="175"/>
    </location>
    <ligand>
        <name>substrate</name>
    </ligand>
</feature>
<comment type="cofactor">
    <cofactor evidence="6">
        <name>Co(2+)</name>
        <dbReference type="ChEBI" id="CHEBI:48828"/>
    </cofactor>
    <cofactor evidence="6">
        <name>Zn(2+)</name>
        <dbReference type="ChEBI" id="CHEBI:29105"/>
    </cofactor>
    <cofactor evidence="6">
        <name>Mn(2+)</name>
        <dbReference type="ChEBI" id="CHEBI:29035"/>
    </cofactor>
    <cofactor evidence="6">
        <name>Fe(2+)</name>
        <dbReference type="ChEBI" id="CHEBI:29033"/>
    </cofactor>
    <text evidence="6">Binds 2 divalent metal cations per subunit. Has a high-affinity and a low affinity metal-binding site. The true nature of the physiological cofactor is under debate. The enzyme is active with cobalt, zinc, manganese or divalent iron ions. Most likely, methionine aminopeptidases function as mononuclear Fe(2+)-metalloproteases under physiological conditions, and the catalytically relevant metal-binding site has been assigned to the histidine-containing high-affinity site.</text>
</comment>
<feature type="binding site" evidence="6">
    <location>
        <position position="94"/>
    </location>
    <ligand>
        <name>a divalent metal cation</name>
        <dbReference type="ChEBI" id="CHEBI:60240"/>
        <label>1</label>
    </ligand>
</feature>
<dbReference type="PANTHER" id="PTHR43330">
    <property type="entry name" value="METHIONINE AMINOPEPTIDASE"/>
    <property type="match status" value="1"/>
</dbReference>
<comment type="catalytic activity">
    <reaction evidence="6 7">
        <text>Release of N-terminal amino acids, preferentially methionine, from peptides and arylamides.</text>
        <dbReference type="EC" id="3.4.11.18"/>
    </reaction>
</comment>
<dbReference type="CDD" id="cd01086">
    <property type="entry name" value="MetAP1"/>
    <property type="match status" value="1"/>
</dbReference>
<evidence type="ECO:0000256" key="2">
    <source>
        <dbReference type="ARBA" id="ARBA00022438"/>
    </source>
</evidence>